<dbReference type="EMBL" id="QVQT01000008">
    <property type="protein sequence ID" value="RFU14893.1"/>
    <property type="molecule type" value="Genomic_DNA"/>
</dbReference>
<feature type="signal peptide" evidence="1">
    <location>
        <begin position="1"/>
        <end position="15"/>
    </location>
</feature>
<keyword evidence="1" id="KW-0732">Signal</keyword>
<organism evidence="2 3">
    <name type="scientific">Paracidobacterium acidisoli</name>
    <dbReference type="NCBI Taxonomy" id="2303751"/>
    <lineage>
        <taxon>Bacteria</taxon>
        <taxon>Pseudomonadati</taxon>
        <taxon>Acidobacteriota</taxon>
        <taxon>Terriglobia</taxon>
        <taxon>Terriglobales</taxon>
        <taxon>Acidobacteriaceae</taxon>
        <taxon>Paracidobacterium</taxon>
    </lineage>
</organism>
<sequence>MALLLVTVVAGLAGAGCGGGGSKSNTADNPGVAGGSSSAQYTTYIGTQSLQWDVSGIPNSTSFQYGGGWAIALDDSSKFFSYQNTEHEGAVIAGSPSHTPPLAATLGSFTGSSFYSLTANGSTTPGDAGYALEVPGEAVVLRPGNNTIAPAVGVETSNCLTLTKPTTYQFISLGTPDPDSTDGGGGPALGPYVAYGSVTAQTNGVTWNFTNLQMFAFDGTNLNATALPAGGCGETALGFAVTIAPSAATNNLNYSLQASPSGYFMVDQDQGAPTLFDFAPAQTGPLGLVGVEQPSSQLSTSAVAGAKYLGFEYDAIDDIVLGLPGTLPVAFGQTGASGASGSGTAITGGAYPNDDVTQTPAANITIDLGTQDSANNGLYKSVTVTVPDTYKACIQQPYGGTDANGNPTCIFKGEAVVGNPGGKYAIFVTVNDLSLQNYPDPRTGGHVTPYGAMDFFLYQQ</sequence>
<comment type="caution">
    <text evidence="2">The sequence shown here is derived from an EMBL/GenBank/DDBJ whole genome shotgun (WGS) entry which is preliminary data.</text>
</comment>
<proteinExistence type="predicted"/>
<evidence type="ECO:0000256" key="1">
    <source>
        <dbReference type="SAM" id="SignalP"/>
    </source>
</evidence>
<evidence type="ECO:0000313" key="2">
    <source>
        <dbReference type="EMBL" id="RFU14893.1"/>
    </source>
</evidence>
<gene>
    <name evidence="2" type="ORF">D0Y96_18950</name>
</gene>
<reference evidence="2 3" key="1">
    <citation type="submission" date="2018-08" db="EMBL/GenBank/DDBJ databases">
        <title>Acidipila sp. 4G-K13, an acidobacterium isolated from forest soil.</title>
        <authorList>
            <person name="Gao Z.-H."/>
            <person name="Qiu L.-H."/>
        </authorList>
    </citation>
    <scope>NUCLEOTIDE SEQUENCE [LARGE SCALE GENOMIC DNA]</scope>
    <source>
        <strain evidence="2 3">4G-K13</strain>
    </source>
</reference>
<evidence type="ECO:0000313" key="3">
    <source>
        <dbReference type="Proteomes" id="UP000264702"/>
    </source>
</evidence>
<dbReference type="AlphaFoldDB" id="A0A372IJY6"/>
<dbReference type="Proteomes" id="UP000264702">
    <property type="component" value="Unassembled WGS sequence"/>
</dbReference>
<keyword evidence="3" id="KW-1185">Reference proteome</keyword>
<accession>A0A372IJY6</accession>
<evidence type="ECO:0008006" key="4">
    <source>
        <dbReference type="Google" id="ProtNLM"/>
    </source>
</evidence>
<feature type="chain" id="PRO_5016943942" description="Lipoprotein" evidence="1">
    <location>
        <begin position="16"/>
        <end position="460"/>
    </location>
</feature>
<name>A0A372IJY6_9BACT</name>
<protein>
    <recommendedName>
        <fullName evidence="4">Lipoprotein</fullName>
    </recommendedName>
</protein>